<dbReference type="InterPro" id="IPR011045">
    <property type="entry name" value="N2O_reductase_N"/>
</dbReference>
<evidence type="ECO:0000256" key="1">
    <source>
        <dbReference type="ARBA" id="ARBA00005564"/>
    </source>
</evidence>
<gene>
    <name evidence="2" type="ORF">LY89DRAFT_669696</name>
</gene>
<dbReference type="PANTHER" id="PTHR30344:SF1">
    <property type="entry name" value="6-PHOSPHOGLUCONOLACTONASE"/>
    <property type="match status" value="1"/>
</dbReference>
<comment type="similarity">
    <text evidence="1">Belongs to the cycloisomerase 2 family.</text>
</comment>
<dbReference type="Proteomes" id="UP000070700">
    <property type="component" value="Unassembled WGS sequence"/>
</dbReference>
<dbReference type="GeneID" id="28822845"/>
<dbReference type="RefSeq" id="XP_018070508.1">
    <property type="nucleotide sequence ID" value="XM_018213119.1"/>
</dbReference>
<protein>
    <submittedName>
        <fullName evidence="2">YkgB protein</fullName>
    </submittedName>
</protein>
<dbReference type="KEGG" id="psco:LY89DRAFT_669696"/>
<dbReference type="SUPFAM" id="SSF50974">
    <property type="entry name" value="Nitrous oxide reductase, N-terminal domain"/>
    <property type="match status" value="1"/>
</dbReference>
<organism evidence="2 3">
    <name type="scientific">Mollisia scopiformis</name>
    <name type="common">Conifer needle endophyte fungus</name>
    <name type="synonym">Phialocephala scopiformis</name>
    <dbReference type="NCBI Taxonomy" id="149040"/>
    <lineage>
        <taxon>Eukaryota</taxon>
        <taxon>Fungi</taxon>
        <taxon>Dikarya</taxon>
        <taxon>Ascomycota</taxon>
        <taxon>Pezizomycotina</taxon>
        <taxon>Leotiomycetes</taxon>
        <taxon>Helotiales</taxon>
        <taxon>Mollisiaceae</taxon>
        <taxon>Mollisia</taxon>
    </lineage>
</organism>
<dbReference type="AlphaFoldDB" id="A0A194X7L0"/>
<evidence type="ECO:0000313" key="3">
    <source>
        <dbReference type="Proteomes" id="UP000070700"/>
    </source>
</evidence>
<reference evidence="2 3" key="1">
    <citation type="submission" date="2015-10" db="EMBL/GenBank/DDBJ databases">
        <title>Full genome of DAOMC 229536 Phialocephala scopiformis, a fungal endophyte of spruce producing the potent anti-insectan compound rugulosin.</title>
        <authorList>
            <consortium name="DOE Joint Genome Institute"/>
            <person name="Walker A.K."/>
            <person name="Frasz S.L."/>
            <person name="Seifert K.A."/>
            <person name="Miller J.D."/>
            <person name="Mondo S.J."/>
            <person name="Labutti K."/>
            <person name="Lipzen A."/>
            <person name="Dockter R."/>
            <person name="Kennedy M."/>
            <person name="Grigoriev I.V."/>
            <person name="Spatafora J.W."/>
        </authorList>
    </citation>
    <scope>NUCLEOTIDE SEQUENCE [LARGE SCALE GENOMIC DNA]</scope>
    <source>
        <strain evidence="2 3">CBS 120377</strain>
    </source>
</reference>
<dbReference type="PANTHER" id="PTHR30344">
    <property type="entry name" value="6-PHOSPHOGLUCONOLACTONASE-RELATED"/>
    <property type="match status" value="1"/>
</dbReference>
<dbReference type="InterPro" id="IPR050282">
    <property type="entry name" value="Cycloisomerase_2"/>
</dbReference>
<keyword evidence="3" id="KW-1185">Reference proteome</keyword>
<sequence length="389" mass="41407">MRFSQITLGGFVTSAAATNLWVSSYGGNITSVQLSQSPNGTYSLKQTSFNDESSDPSWLTKDQYNDIVYCVDEGFDSPNGTISSYKTSPSGELTLIDRHITISGPVASVPYNGGKALVVAHYSGSGVSSWTINANGSLTPMQSFLFTLAKLGPNPARQEAPHPHEVILDPTDSYVAVPDLGADLVRIFHIDPQTSLLTAQTPISVPPGSGPRHGTFLKTDSGATYFYLISELANTVASYNVSYTPTGLNFSTIAISGTYGNQTTPAGAASAEAILSPDHKFLLTSARNATLFSLKNFDPNNSTKIPSDTLQTWAIDDTTGKLTFKQLSPSGGFYPRQFSVNKNGTMAAVGLQEDARVVIVSRNTTTGLYGGFLASINLPGEITSVIWDE</sequence>
<evidence type="ECO:0000313" key="2">
    <source>
        <dbReference type="EMBL" id="KUJ16153.1"/>
    </source>
</evidence>
<dbReference type="InterPro" id="IPR015943">
    <property type="entry name" value="WD40/YVTN_repeat-like_dom_sf"/>
</dbReference>
<accession>A0A194X7L0</accession>
<dbReference type="OrthoDB" id="9972196at2759"/>
<dbReference type="EMBL" id="KQ947416">
    <property type="protein sequence ID" value="KUJ16153.1"/>
    <property type="molecule type" value="Genomic_DNA"/>
</dbReference>
<dbReference type="InParanoid" id="A0A194X7L0"/>
<name>A0A194X7L0_MOLSC</name>
<dbReference type="Pfam" id="PF10282">
    <property type="entry name" value="Lactonase"/>
    <property type="match status" value="1"/>
</dbReference>
<dbReference type="Gene3D" id="2.130.10.10">
    <property type="entry name" value="YVTN repeat-like/Quinoprotein amine dehydrogenase"/>
    <property type="match status" value="1"/>
</dbReference>
<dbReference type="GO" id="GO:0017057">
    <property type="term" value="F:6-phosphogluconolactonase activity"/>
    <property type="evidence" value="ECO:0007669"/>
    <property type="project" value="TreeGrafter"/>
</dbReference>
<proteinExistence type="inferred from homology"/>
<dbReference type="InterPro" id="IPR019405">
    <property type="entry name" value="Lactonase_7-beta_prop"/>
</dbReference>